<dbReference type="AlphaFoldDB" id="A0AAD6D065"/>
<name>A0AAD6D065_9EURO</name>
<comment type="caution">
    <text evidence="1">The sequence shown here is derived from an EMBL/GenBank/DDBJ whole genome shotgun (WGS) entry which is preliminary data.</text>
</comment>
<evidence type="ECO:0000313" key="2">
    <source>
        <dbReference type="Proteomes" id="UP001220324"/>
    </source>
</evidence>
<sequence>MYAIVIWAAELIRRGVDGRNGMSGSVIKGQRIKYSRAQAHPRQGAMPRAKSNIHYHSMSGSFMKRDDQISQLMGAVRQR</sequence>
<organism evidence="1 2">
    <name type="scientific">Penicillium frequentans</name>
    <dbReference type="NCBI Taxonomy" id="3151616"/>
    <lineage>
        <taxon>Eukaryota</taxon>
        <taxon>Fungi</taxon>
        <taxon>Dikarya</taxon>
        <taxon>Ascomycota</taxon>
        <taxon>Pezizomycotina</taxon>
        <taxon>Eurotiomycetes</taxon>
        <taxon>Eurotiomycetidae</taxon>
        <taxon>Eurotiales</taxon>
        <taxon>Aspergillaceae</taxon>
        <taxon>Penicillium</taxon>
    </lineage>
</organism>
<dbReference type="Proteomes" id="UP001220324">
    <property type="component" value="Unassembled WGS sequence"/>
</dbReference>
<evidence type="ECO:0000313" key="1">
    <source>
        <dbReference type="EMBL" id="KAJ5543941.1"/>
    </source>
</evidence>
<protein>
    <submittedName>
        <fullName evidence="1">Uncharacterized protein</fullName>
    </submittedName>
</protein>
<proteinExistence type="predicted"/>
<keyword evidence="2" id="KW-1185">Reference proteome</keyword>
<gene>
    <name evidence="1" type="ORF">N7494_005220</name>
</gene>
<accession>A0AAD6D065</accession>
<reference evidence="1 2" key="1">
    <citation type="journal article" date="2023" name="IMA Fungus">
        <title>Comparative genomic study of the Penicillium genus elucidates a diverse pangenome and 15 lateral gene transfer events.</title>
        <authorList>
            <person name="Petersen C."/>
            <person name="Sorensen T."/>
            <person name="Nielsen M.R."/>
            <person name="Sondergaard T.E."/>
            <person name="Sorensen J.L."/>
            <person name="Fitzpatrick D.A."/>
            <person name="Frisvad J.C."/>
            <person name="Nielsen K.L."/>
        </authorList>
    </citation>
    <scope>NUCLEOTIDE SEQUENCE [LARGE SCALE GENOMIC DNA]</scope>
    <source>
        <strain evidence="1 2">IBT 35679</strain>
    </source>
</reference>
<dbReference type="EMBL" id="JAQIZZ010000004">
    <property type="protein sequence ID" value="KAJ5543941.1"/>
    <property type="molecule type" value="Genomic_DNA"/>
</dbReference>